<reference evidence="2 3" key="1">
    <citation type="journal article" date="2021" name="Elife">
        <title>Chloroplast acquisition without the gene transfer in kleptoplastic sea slugs, Plakobranchus ocellatus.</title>
        <authorList>
            <person name="Maeda T."/>
            <person name="Takahashi S."/>
            <person name="Yoshida T."/>
            <person name="Shimamura S."/>
            <person name="Takaki Y."/>
            <person name="Nagai Y."/>
            <person name="Toyoda A."/>
            <person name="Suzuki Y."/>
            <person name="Arimoto A."/>
            <person name="Ishii H."/>
            <person name="Satoh N."/>
            <person name="Nishiyama T."/>
            <person name="Hasebe M."/>
            <person name="Maruyama T."/>
            <person name="Minagawa J."/>
            <person name="Obokata J."/>
            <person name="Shigenobu S."/>
        </authorList>
    </citation>
    <scope>NUCLEOTIDE SEQUENCE [LARGE SCALE GENOMIC DNA]</scope>
</reference>
<keyword evidence="3" id="KW-1185">Reference proteome</keyword>
<evidence type="ECO:0000259" key="1">
    <source>
        <dbReference type="Pfam" id="PF13966"/>
    </source>
</evidence>
<dbReference type="Proteomes" id="UP000762676">
    <property type="component" value="Unassembled WGS sequence"/>
</dbReference>
<organism evidence="2 3">
    <name type="scientific">Elysia marginata</name>
    <dbReference type="NCBI Taxonomy" id="1093978"/>
    <lineage>
        <taxon>Eukaryota</taxon>
        <taxon>Metazoa</taxon>
        <taxon>Spiralia</taxon>
        <taxon>Lophotrochozoa</taxon>
        <taxon>Mollusca</taxon>
        <taxon>Gastropoda</taxon>
        <taxon>Heterobranchia</taxon>
        <taxon>Euthyneura</taxon>
        <taxon>Panpulmonata</taxon>
        <taxon>Sacoglossa</taxon>
        <taxon>Placobranchoidea</taxon>
        <taxon>Plakobranchidae</taxon>
        <taxon>Elysia</taxon>
    </lineage>
</organism>
<proteinExistence type="predicted"/>
<evidence type="ECO:0000313" key="2">
    <source>
        <dbReference type="EMBL" id="GFS20233.1"/>
    </source>
</evidence>
<accession>A0AAV4JEB2</accession>
<dbReference type="Pfam" id="PF13966">
    <property type="entry name" value="zf-RVT"/>
    <property type="match status" value="1"/>
</dbReference>
<gene>
    <name evidence="2" type="ORF">ElyMa_005051700</name>
</gene>
<protein>
    <recommendedName>
        <fullName evidence="1">Reverse transcriptase zinc-binding domain-containing protein</fullName>
    </recommendedName>
</protein>
<evidence type="ECO:0000313" key="3">
    <source>
        <dbReference type="Proteomes" id="UP000762676"/>
    </source>
</evidence>
<feature type="domain" description="Reverse transcriptase zinc-binding" evidence="1">
    <location>
        <begin position="41"/>
        <end position="89"/>
    </location>
</feature>
<sequence length="107" mass="12177">MQQRNGGNIGKKNFPTGGSKIKELIQPNLSLFTTPRSEHWVITNRLRTRHAKTAYTMHQWKLKGSPMCQRCSKALDTTDHILLNCPATKLDADEGLVAWINKYNLEV</sequence>
<comment type="caution">
    <text evidence="2">The sequence shown here is derived from an EMBL/GenBank/DDBJ whole genome shotgun (WGS) entry which is preliminary data.</text>
</comment>
<dbReference type="AlphaFoldDB" id="A0AAV4JEB2"/>
<name>A0AAV4JEB2_9GAST</name>
<dbReference type="EMBL" id="BMAT01010102">
    <property type="protein sequence ID" value="GFS20233.1"/>
    <property type="molecule type" value="Genomic_DNA"/>
</dbReference>
<dbReference type="InterPro" id="IPR026960">
    <property type="entry name" value="RVT-Znf"/>
</dbReference>